<dbReference type="AlphaFoldDB" id="A0A8C5GBY4"/>
<organism evidence="4 5">
    <name type="scientific">Gouania willdenowi</name>
    <name type="common">Blunt-snouted clingfish</name>
    <name type="synonym">Lepadogaster willdenowi</name>
    <dbReference type="NCBI Taxonomy" id="441366"/>
    <lineage>
        <taxon>Eukaryota</taxon>
        <taxon>Metazoa</taxon>
        <taxon>Chordata</taxon>
        <taxon>Craniata</taxon>
        <taxon>Vertebrata</taxon>
        <taxon>Euteleostomi</taxon>
        <taxon>Actinopterygii</taxon>
        <taxon>Neopterygii</taxon>
        <taxon>Teleostei</taxon>
        <taxon>Neoteleostei</taxon>
        <taxon>Acanthomorphata</taxon>
        <taxon>Ovalentaria</taxon>
        <taxon>Blenniimorphae</taxon>
        <taxon>Blenniiformes</taxon>
        <taxon>Gobiesocoidei</taxon>
        <taxon>Gobiesocidae</taxon>
        <taxon>Gobiesocinae</taxon>
        <taxon>Gouania</taxon>
    </lineage>
</organism>
<feature type="domain" description="EF-hand" evidence="3">
    <location>
        <begin position="47"/>
        <end position="82"/>
    </location>
</feature>
<reference evidence="4" key="2">
    <citation type="submission" date="2025-08" db="UniProtKB">
        <authorList>
            <consortium name="Ensembl"/>
        </authorList>
    </citation>
    <scope>IDENTIFICATION</scope>
</reference>
<evidence type="ECO:0000256" key="2">
    <source>
        <dbReference type="ARBA" id="ARBA00022837"/>
    </source>
</evidence>
<dbReference type="SUPFAM" id="SSF47473">
    <property type="entry name" value="EF-hand"/>
    <property type="match status" value="1"/>
</dbReference>
<reference evidence="4" key="3">
    <citation type="submission" date="2025-09" db="UniProtKB">
        <authorList>
            <consortium name="Ensembl"/>
        </authorList>
    </citation>
    <scope>IDENTIFICATION</scope>
</reference>
<dbReference type="Gene3D" id="1.10.238.10">
    <property type="entry name" value="EF-hand"/>
    <property type="match status" value="1"/>
</dbReference>
<dbReference type="Proteomes" id="UP000694680">
    <property type="component" value="Chromosome 16"/>
</dbReference>
<evidence type="ECO:0000313" key="5">
    <source>
        <dbReference type="Proteomes" id="UP000694680"/>
    </source>
</evidence>
<protein>
    <submittedName>
        <fullName evidence="4">Protein S100-A1-like</fullName>
    </submittedName>
</protein>
<evidence type="ECO:0000259" key="3">
    <source>
        <dbReference type="PROSITE" id="PS50222"/>
    </source>
</evidence>
<gene>
    <name evidence="4" type="primary">LOC114477868</name>
</gene>
<dbReference type="GO" id="GO:0005615">
    <property type="term" value="C:extracellular space"/>
    <property type="evidence" value="ECO:0007669"/>
    <property type="project" value="TreeGrafter"/>
</dbReference>
<dbReference type="Pfam" id="PF13499">
    <property type="entry name" value="EF-hand_7"/>
    <property type="match status" value="1"/>
</dbReference>
<keyword evidence="1" id="KW-0479">Metal-binding</keyword>
<dbReference type="PROSITE" id="PS50222">
    <property type="entry name" value="EF_HAND_2"/>
    <property type="match status" value="1"/>
</dbReference>
<dbReference type="Ensembl" id="ENSGWIT00000030562.1">
    <property type="protein sequence ID" value="ENSGWIP00000028013.1"/>
    <property type="gene ID" value="ENSGWIG00000014659.1"/>
</dbReference>
<dbReference type="PANTHER" id="PTHR11639">
    <property type="entry name" value="S100 CALCIUM-BINDING PROTEIN"/>
    <property type="match status" value="1"/>
</dbReference>
<keyword evidence="5" id="KW-1185">Reference proteome</keyword>
<evidence type="ECO:0000256" key="1">
    <source>
        <dbReference type="ARBA" id="ARBA00022723"/>
    </source>
</evidence>
<evidence type="ECO:0000313" key="4">
    <source>
        <dbReference type="Ensembl" id="ENSGWIP00000028013.1"/>
    </source>
</evidence>
<dbReference type="PROSITE" id="PS00018">
    <property type="entry name" value="EF_HAND_1"/>
    <property type="match status" value="1"/>
</dbReference>
<proteinExistence type="predicted"/>
<dbReference type="GO" id="GO:0048471">
    <property type="term" value="C:perinuclear region of cytoplasm"/>
    <property type="evidence" value="ECO:0007669"/>
    <property type="project" value="TreeGrafter"/>
</dbReference>
<dbReference type="GO" id="GO:0005509">
    <property type="term" value="F:calcium ion binding"/>
    <property type="evidence" value="ECO:0007669"/>
    <property type="project" value="InterPro"/>
</dbReference>
<sequence length="93" mass="10842">MAHLESIITDMVAMFEEHAKGDGKINKEEFISLIDKEIKNPEIKAKIKNMDLEKAMERMDKNRDGDIDFREFCKCVCFMAKRCYMAKAGKEMD</sequence>
<dbReference type="InterPro" id="IPR002048">
    <property type="entry name" value="EF_hand_dom"/>
</dbReference>
<dbReference type="PANTHER" id="PTHR11639:SF126">
    <property type="entry name" value="S100 CALCIUM-BINDING PROTEIN W"/>
    <property type="match status" value="1"/>
</dbReference>
<dbReference type="InterPro" id="IPR011992">
    <property type="entry name" value="EF-hand-dom_pair"/>
</dbReference>
<accession>A0A8C5GBY4</accession>
<dbReference type="GO" id="GO:0048306">
    <property type="term" value="F:calcium-dependent protein binding"/>
    <property type="evidence" value="ECO:0007669"/>
    <property type="project" value="TreeGrafter"/>
</dbReference>
<name>A0A8C5GBY4_GOUWI</name>
<reference evidence="4" key="1">
    <citation type="submission" date="2020-06" db="EMBL/GenBank/DDBJ databases">
        <authorList>
            <consortium name="Wellcome Sanger Institute Data Sharing"/>
        </authorList>
    </citation>
    <scope>NUCLEOTIDE SEQUENCE [LARGE SCALE GENOMIC DNA]</scope>
</reference>
<dbReference type="InterPro" id="IPR018247">
    <property type="entry name" value="EF_Hand_1_Ca_BS"/>
</dbReference>
<keyword evidence="2" id="KW-0106">Calcium</keyword>